<dbReference type="AlphaFoldDB" id="A0A0H5Q7J5"/>
<accession>A0A0H5Q7J5</accession>
<protein>
    <submittedName>
        <fullName evidence="1">Uncharacterized protein</fullName>
    </submittedName>
</protein>
<dbReference type="EMBL" id="LN854048">
    <property type="protein sequence ID" value="CRY97364.1"/>
    <property type="molecule type" value="Genomic_DNA"/>
</dbReference>
<reference evidence="1" key="2">
    <citation type="submission" date="2015-07" db="EMBL/GenBank/DDBJ databases">
        <title>Plasmids, circular viruses and viroids from rat gut.</title>
        <authorList>
            <person name="Jorgensen T.J."/>
            <person name="Hansen M.A."/>
            <person name="Xu Z."/>
            <person name="Tabak M.A."/>
            <person name="Sorensen S.J."/>
            <person name="Hansen L.H."/>
        </authorList>
    </citation>
    <scope>NUCLEOTIDE SEQUENCE</scope>
    <source>
        <strain evidence="1">RGFK1512</strain>
    </source>
</reference>
<evidence type="ECO:0000313" key="1">
    <source>
        <dbReference type="EMBL" id="CRY97364.1"/>
    </source>
</evidence>
<sequence length="187" mass="19913">MVMMRVRTIFSGVPGTPFYSNLYFNESGLAAPQPVIDAVAAFWSAAMAGTSEDLSWNVNPEVLVIDETDGSITGVLNGEGSSDDGNSSAELAPAATQGLVQYKSDTYLNSRRLQGRIFIPGIMEAMGAGVPTEVSRTRWRGAALGLLTAADTAGTPWVVYSRANGTLAEVTAVDAWTQYAVQRSRRD</sequence>
<reference evidence="1" key="1">
    <citation type="submission" date="2015-06" db="EMBL/GenBank/DDBJ databases">
        <authorList>
            <person name="Joergensen T."/>
        </authorList>
    </citation>
    <scope>NUCLEOTIDE SEQUENCE</scope>
    <source>
        <strain evidence="1">RGFK1512</strain>
    </source>
</reference>
<organism evidence="1">
    <name type="scientific">uncultured prokaryote</name>
    <dbReference type="NCBI Taxonomy" id="198431"/>
    <lineage>
        <taxon>unclassified sequences</taxon>
        <taxon>environmental samples</taxon>
    </lineage>
</organism>
<name>A0A0H5Q7J5_9ZZZZ</name>
<proteinExistence type="predicted"/>